<comment type="similarity">
    <text evidence="2">Belongs to the ORC3 family.</text>
</comment>
<evidence type="ECO:0000256" key="3">
    <source>
        <dbReference type="ARBA" id="ARBA00022705"/>
    </source>
</evidence>
<feature type="compositionally biased region" description="Basic residues" evidence="6">
    <location>
        <begin position="634"/>
        <end position="645"/>
    </location>
</feature>
<dbReference type="CDD" id="cd20704">
    <property type="entry name" value="Orc3"/>
    <property type="match status" value="1"/>
</dbReference>
<evidence type="ECO:0000313" key="9">
    <source>
        <dbReference type="EMBL" id="KDQ32767.1"/>
    </source>
</evidence>
<gene>
    <name evidence="9" type="ORF">PLEOSDRAFT_1098752</name>
</gene>
<dbReference type="GO" id="GO:0031261">
    <property type="term" value="C:DNA replication preinitiation complex"/>
    <property type="evidence" value="ECO:0007669"/>
    <property type="project" value="TreeGrafter"/>
</dbReference>
<dbReference type="PANTHER" id="PTHR12748:SF0">
    <property type="entry name" value="ORIGIN RECOGNITION COMPLEX SUBUNIT 3"/>
    <property type="match status" value="1"/>
</dbReference>
<name>A0A067P8N2_PLEO1</name>
<dbReference type="InterPro" id="IPR020795">
    <property type="entry name" value="ORC3"/>
</dbReference>
<evidence type="ECO:0000313" key="10">
    <source>
        <dbReference type="Proteomes" id="UP000027073"/>
    </source>
</evidence>
<dbReference type="AlphaFoldDB" id="A0A067P8N2"/>
<dbReference type="InParanoid" id="A0A067P8N2"/>
<evidence type="ECO:0000256" key="2">
    <source>
        <dbReference type="ARBA" id="ARBA00010977"/>
    </source>
</evidence>
<feature type="region of interest" description="Disordered" evidence="6">
    <location>
        <begin position="621"/>
        <end position="671"/>
    </location>
</feature>
<dbReference type="Pfam" id="PF07034">
    <property type="entry name" value="ORC3_N"/>
    <property type="match status" value="1"/>
</dbReference>
<keyword evidence="3" id="KW-0235">DNA replication</keyword>
<dbReference type="GO" id="GO:0005656">
    <property type="term" value="C:nuclear pre-replicative complex"/>
    <property type="evidence" value="ECO:0007669"/>
    <property type="project" value="TreeGrafter"/>
</dbReference>
<evidence type="ECO:0000256" key="4">
    <source>
        <dbReference type="ARBA" id="ARBA00023125"/>
    </source>
</evidence>
<reference evidence="10" key="1">
    <citation type="journal article" date="2014" name="Proc. Natl. Acad. Sci. U.S.A.">
        <title>Extensive sampling of basidiomycete genomes demonstrates inadequacy of the white-rot/brown-rot paradigm for wood decay fungi.</title>
        <authorList>
            <person name="Riley R."/>
            <person name="Salamov A.A."/>
            <person name="Brown D.W."/>
            <person name="Nagy L.G."/>
            <person name="Floudas D."/>
            <person name="Held B.W."/>
            <person name="Levasseur A."/>
            <person name="Lombard V."/>
            <person name="Morin E."/>
            <person name="Otillar R."/>
            <person name="Lindquist E.A."/>
            <person name="Sun H."/>
            <person name="LaButti K.M."/>
            <person name="Schmutz J."/>
            <person name="Jabbour D."/>
            <person name="Luo H."/>
            <person name="Baker S.E."/>
            <person name="Pisabarro A.G."/>
            <person name="Walton J.D."/>
            <person name="Blanchette R.A."/>
            <person name="Henrissat B."/>
            <person name="Martin F."/>
            <person name="Cullen D."/>
            <person name="Hibbett D.S."/>
            <person name="Grigoriev I.V."/>
        </authorList>
    </citation>
    <scope>NUCLEOTIDE SEQUENCE [LARGE SCALE GENOMIC DNA]</scope>
    <source>
        <strain evidence="10">PC15</strain>
    </source>
</reference>
<keyword evidence="4" id="KW-0238">DNA-binding</keyword>
<dbReference type="GO" id="GO:0005664">
    <property type="term" value="C:nuclear origin of replication recognition complex"/>
    <property type="evidence" value="ECO:0007669"/>
    <property type="project" value="InterPro"/>
</dbReference>
<dbReference type="HOGENOM" id="CLU_010669_1_0_1"/>
<dbReference type="InterPro" id="IPR040855">
    <property type="entry name" value="ORC_WH_C"/>
</dbReference>
<feature type="domain" description="Origin recognition complex subunit 3 winged helix C-terminal" evidence="8">
    <location>
        <begin position="550"/>
        <end position="713"/>
    </location>
</feature>
<dbReference type="Pfam" id="PF18137">
    <property type="entry name" value="WHD_ORC"/>
    <property type="match status" value="1"/>
</dbReference>
<dbReference type="VEuPathDB" id="FungiDB:PLEOSDRAFT_1098752"/>
<protein>
    <submittedName>
        <fullName evidence="9">Uncharacterized protein</fullName>
    </submittedName>
</protein>
<dbReference type="OrthoDB" id="10265211at2759"/>
<accession>A0A067P8N2</accession>
<organism evidence="9 10">
    <name type="scientific">Pleurotus ostreatus (strain PC15)</name>
    <name type="common">Oyster mushroom</name>
    <dbReference type="NCBI Taxonomy" id="1137138"/>
    <lineage>
        <taxon>Eukaryota</taxon>
        <taxon>Fungi</taxon>
        <taxon>Dikarya</taxon>
        <taxon>Basidiomycota</taxon>
        <taxon>Agaricomycotina</taxon>
        <taxon>Agaricomycetes</taxon>
        <taxon>Agaricomycetidae</taxon>
        <taxon>Agaricales</taxon>
        <taxon>Pleurotineae</taxon>
        <taxon>Pleurotaceae</taxon>
        <taxon>Pleurotus</taxon>
    </lineage>
</organism>
<dbReference type="PANTHER" id="PTHR12748">
    <property type="entry name" value="ORIGIN RECOGNITION COMPLEX SUBUNIT 3"/>
    <property type="match status" value="1"/>
</dbReference>
<dbReference type="STRING" id="1137138.A0A067P8N2"/>
<comment type="subcellular location">
    <subcellularLocation>
        <location evidence="1">Nucleus</location>
    </subcellularLocation>
</comment>
<evidence type="ECO:0000259" key="7">
    <source>
        <dbReference type="Pfam" id="PF07034"/>
    </source>
</evidence>
<keyword evidence="5" id="KW-0539">Nucleus</keyword>
<proteinExistence type="inferred from homology"/>
<feature type="domain" description="Origin recognition complex subunit 3 N-terminal" evidence="7">
    <location>
        <begin position="30"/>
        <end position="315"/>
    </location>
</feature>
<evidence type="ECO:0000256" key="1">
    <source>
        <dbReference type="ARBA" id="ARBA00004123"/>
    </source>
</evidence>
<evidence type="ECO:0000256" key="5">
    <source>
        <dbReference type="ARBA" id="ARBA00023242"/>
    </source>
</evidence>
<evidence type="ECO:0000259" key="8">
    <source>
        <dbReference type="Pfam" id="PF18137"/>
    </source>
</evidence>
<feature type="compositionally biased region" description="Basic and acidic residues" evidence="6">
    <location>
        <begin position="652"/>
        <end position="662"/>
    </location>
</feature>
<evidence type="ECO:0000256" key="6">
    <source>
        <dbReference type="SAM" id="MobiDB-lite"/>
    </source>
</evidence>
<sequence length="717" mass="80946">MGSSSKLEDINQKVVCIPFIEPESAIEQQVIRDDTDLPDGVELRLRAYQTAWSKCLARIQSIVHHLKDPVVSDVVRRVEGAYEDILPGLPQPELPVICISEPTGDSSTLNLIVEELTRNDRTLVTRLYPATCNNAMSAMKALISGFINQSDDEVGTKHKASASLANYDIQTLLAWYDALNDTQRLELVVVFQGFEQFDPLVVQDVCYICSLNVPRLPLVFLLGLSSPPSARFLSHTYPRATLCLLRVSNVTVPHGLPALEDVILKTFFDLDFQPDIDIGSSAFTFLVDYFMRHNSGIDAALTILQLVYMKHFEDPLTILVNDNLLGTSSLSEAMEKLRQPQSFPFLDSLFARVHAQSEQAGAEHIDLWRQETIDSLFRSLDKERSAFRDHTRQSRIWFKILTLARAFLLKENAIKEAPDKPRSSIDLISSYLDGELEGEVEALAKAIKKLGSYQLRALLDDLHDFFSEVPASSQRLVNHPRNHCTSLLTSLPDEEDVTGVSVQIAESVSTWLLQHWSDHLGNPETSSKLWDIWYTASTPFPTDLLNPSTRSSLFSGLLQPWAYLSPADVQNEATRYATWQLPDTSILFCRYLDSGKMINVYDWFESFVLVLDTQRDRLRERKKQETMAAANAKPLKKGTSSKRSRSSASPTKKGDKAARGAPDDEDNVWDEQDDENWKLEIQARFIRALHELDYLGFVKHTGRKADHVLRTVFDVAD</sequence>
<dbReference type="GO" id="GO:0006270">
    <property type="term" value="P:DNA replication initiation"/>
    <property type="evidence" value="ECO:0007669"/>
    <property type="project" value="TreeGrafter"/>
</dbReference>
<dbReference type="InterPro" id="IPR045667">
    <property type="entry name" value="ORC3_N"/>
</dbReference>
<dbReference type="GO" id="GO:0003688">
    <property type="term" value="F:DNA replication origin binding"/>
    <property type="evidence" value="ECO:0007669"/>
    <property type="project" value="TreeGrafter"/>
</dbReference>
<dbReference type="Proteomes" id="UP000027073">
    <property type="component" value="Unassembled WGS sequence"/>
</dbReference>
<dbReference type="EMBL" id="KL198004">
    <property type="protein sequence ID" value="KDQ32767.1"/>
    <property type="molecule type" value="Genomic_DNA"/>
</dbReference>